<feature type="region of interest" description="Disordered" evidence="1">
    <location>
        <begin position="1"/>
        <end position="29"/>
    </location>
</feature>
<proteinExistence type="predicted"/>
<reference evidence="2" key="1">
    <citation type="submission" date="2018-06" db="EMBL/GenBank/DDBJ databases">
        <authorList>
            <person name="Zhirakovskaya E."/>
        </authorList>
    </citation>
    <scope>NUCLEOTIDE SEQUENCE</scope>
</reference>
<evidence type="ECO:0000313" key="2">
    <source>
        <dbReference type="EMBL" id="VAX05534.1"/>
    </source>
</evidence>
<dbReference type="AlphaFoldDB" id="A0A3B1B0L2"/>
<dbReference type="Pfam" id="PF04519">
    <property type="entry name" value="Bactofilin"/>
    <property type="match status" value="1"/>
</dbReference>
<organism evidence="2">
    <name type="scientific">hydrothermal vent metagenome</name>
    <dbReference type="NCBI Taxonomy" id="652676"/>
    <lineage>
        <taxon>unclassified sequences</taxon>
        <taxon>metagenomes</taxon>
        <taxon>ecological metagenomes</taxon>
    </lineage>
</organism>
<protein>
    <recommendedName>
        <fullName evidence="3">Integral membrane protein CcmA involved in cell shape determination</fullName>
    </recommendedName>
</protein>
<name>A0A3B1B0L2_9ZZZZ</name>
<feature type="compositionally biased region" description="Polar residues" evidence="1">
    <location>
        <begin position="10"/>
        <end position="23"/>
    </location>
</feature>
<dbReference type="EMBL" id="UOFY01000002">
    <property type="protein sequence ID" value="VAX05534.1"/>
    <property type="molecule type" value="Genomic_DNA"/>
</dbReference>
<dbReference type="PANTHER" id="PTHR35024:SF4">
    <property type="entry name" value="POLYMER-FORMING CYTOSKELETAL PROTEIN"/>
    <property type="match status" value="1"/>
</dbReference>
<accession>A0A3B1B0L2</accession>
<evidence type="ECO:0000256" key="1">
    <source>
        <dbReference type="SAM" id="MobiDB-lite"/>
    </source>
</evidence>
<sequence length="174" mass="18600">MLDMNELKRTVSNKLSITNPPEKTSNREKNNIDAAIASGRNTVKSHQLASIGPSIHFKGELTGEEGLMIDGSIEGTIDLKNNELIVGSNGNIHADVFAKTIKVDGQLTGELHGAEKVHISKSGEVIGNIYSPRVVIEDGARFMGSIDMTKKVVESSSSAAKKITDGKETQLKSA</sequence>
<dbReference type="InterPro" id="IPR007607">
    <property type="entry name" value="BacA/B"/>
</dbReference>
<gene>
    <name evidence="2" type="ORF">MNBD_GAMMA25-173</name>
</gene>
<dbReference type="PANTHER" id="PTHR35024">
    <property type="entry name" value="HYPOTHETICAL CYTOSOLIC PROTEIN"/>
    <property type="match status" value="1"/>
</dbReference>
<evidence type="ECO:0008006" key="3">
    <source>
        <dbReference type="Google" id="ProtNLM"/>
    </source>
</evidence>